<dbReference type="Gene3D" id="3.10.10.10">
    <property type="entry name" value="HIV Type 1 Reverse Transcriptase, subunit A, domain 1"/>
    <property type="match status" value="1"/>
</dbReference>
<organism evidence="2 3">
    <name type="scientific">Trichomalopsis sarcophagae</name>
    <dbReference type="NCBI Taxonomy" id="543379"/>
    <lineage>
        <taxon>Eukaryota</taxon>
        <taxon>Metazoa</taxon>
        <taxon>Ecdysozoa</taxon>
        <taxon>Arthropoda</taxon>
        <taxon>Hexapoda</taxon>
        <taxon>Insecta</taxon>
        <taxon>Pterygota</taxon>
        <taxon>Neoptera</taxon>
        <taxon>Endopterygota</taxon>
        <taxon>Hymenoptera</taxon>
        <taxon>Apocrita</taxon>
        <taxon>Proctotrupomorpha</taxon>
        <taxon>Chalcidoidea</taxon>
        <taxon>Pteromalidae</taxon>
        <taxon>Pteromalinae</taxon>
        <taxon>Trichomalopsis</taxon>
    </lineage>
</organism>
<sequence length="201" mass="22478">MAAQTPTEQNTVYMSQSVIPRSFFKQKLACSTNKLYAANATAINTYGQHRKLSIDLRRQRLVDSITSLSQKGKFTKTALHSISTINGTHAQTSPLASVYTQLLSTYNGITEPLYGPRAIKNTTYRHHIVTEGPPVACRPRKLAGEKLKAVKTMINTMVDQGILRPSDSRWAMWRLQSHQRPNNSGSISTTLGRNTFRETKI</sequence>
<dbReference type="AlphaFoldDB" id="A0A232EGG5"/>
<dbReference type="EMBL" id="NNAY01004764">
    <property type="protein sequence ID" value="OXU17450.1"/>
    <property type="molecule type" value="Genomic_DNA"/>
</dbReference>
<dbReference type="Proteomes" id="UP000215335">
    <property type="component" value="Unassembled WGS sequence"/>
</dbReference>
<evidence type="ECO:0000313" key="2">
    <source>
        <dbReference type="EMBL" id="OXU17450.1"/>
    </source>
</evidence>
<name>A0A232EGG5_9HYME</name>
<dbReference type="SUPFAM" id="SSF56672">
    <property type="entry name" value="DNA/RNA polymerases"/>
    <property type="match status" value="1"/>
</dbReference>
<dbReference type="OrthoDB" id="6423099at2759"/>
<comment type="caution">
    <text evidence="2">The sequence shown here is derived from an EMBL/GenBank/DDBJ whole genome shotgun (WGS) entry which is preliminary data.</text>
</comment>
<feature type="compositionally biased region" description="Polar residues" evidence="1">
    <location>
        <begin position="179"/>
        <end position="193"/>
    </location>
</feature>
<dbReference type="STRING" id="543379.A0A232EGG5"/>
<gene>
    <name evidence="2" type="ORF">TSAR_003170</name>
</gene>
<keyword evidence="3" id="KW-1185">Reference proteome</keyword>
<accession>A0A232EGG5</accession>
<dbReference type="GO" id="GO:0071897">
    <property type="term" value="P:DNA biosynthetic process"/>
    <property type="evidence" value="ECO:0007669"/>
    <property type="project" value="UniProtKB-ARBA"/>
</dbReference>
<protein>
    <submittedName>
        <fullName evidence="2">Uncharacterized protein</fullName>
    </submittedName>
</protein>
<feature type="region of interest" description="Disordered" evidence="1">
    <location>
        <begin position="179"/>
        <end position="201"/>
    </location>
</feature>
<reference evidence="2 3" key="1">
    <citation type="journal article" date="2017" name="Curr. Biol.">
        <title>The Evolution of Venom by Co-option of Single-Copy Genes.</title>
        <authorList>
            <person name="Martinson E.O."/>
            <person name="Mrinalini"/>
            <person name="Kelkar Y.D."/>
            <person name="Chang C.H."/>
            <person name="Werren J.H."/>
        </authorList>
    </citation>
    <scope>NUCLEOTIDE SEQUENCE [LARGE SCALE GENOMIC DNA]</scope>
    <source>
        <strain evidence="2 3">Alberta</strain>
        <tissue evidence="2">Whole body</tissue>
    </source>
</reference>
<evidence type="ECO:0000313" key="3">
    <source>
        <dbReference type="Proteomes" id="UP000215335"/>
    </source>
</evidence>
<evidence type="ECO:0000256" key="1">
    <source>
        <dbReference type="SAM" id="MobiDB-lite"/>
    </source>
</evidence>
<dbReference type="InterPro" id="IPR043502">
    <property type="entry name" value="DNA/RNA_pol_sf"/>
</dbReference>
<proteinExistence type="predicted"/>